<sequence length="691" mass="74766">MPKMTIDGIEIEVPAGINVLQACELAGKEIPRFCYHERLSVAGNCRMCLVEQEKAPKPIASCAMPVAEGMVIKTDTPLVRKARNGVMEFLLINHPLDCPICDQGGECDLQDQAMAYGRGFSRYAEEKRAVTDKEFGPLVKTVMTRCIQCTRCIRFATEIAGTETLGGVSRGEHLEITTYVEKTLDSELSGNLIDVCPVGALTSKPYAFTARPWELVKTDSIDVADATGTNIRLDTRGREVLRVLPRLNEDVNEEWMADKGRFNVDGLMRQRLDRPYVRVDGKLKPATWTEALDAIAAKLKGLDGKKIAAIAGDLCDAESMFALKEVMTSLGSGNLDCRQDGAAVDPKVRASYLFNTTIAGIEKADAILLIGTNPRWEAPIVNARIRKRYLKGGLKVAAIGPKYDLTYPVDVLGAGADTLGQFANGSHAFAQVLKDAKAPMLIVGMGALARPDGAAILAQAKAVADACGLIKEGWNGFNVLQTAAGRVAGLELGFVPKQGGRDIAGILDGTRKGEIEFVYLLGADEIDPSHFGKAFVVYQGHHGDRGAHRADVVLPGAAYTEKDGTYMNLEGRAQLAMLAIFPPGEAKEDWAILRALSEKLGKPLGYDTLDQLRTKLYQANKRFQRLNAVEPAFWEDFGHMGSMGAGSTDAKPFASPIANYYMTDPISRASATMAECTEAFVSPKKKTGTHG</sequence>
<comment type="function">
    <text evidence="10">NDH-1 shuttles electrons from NADH, via FMN and iron-sulfur (Fe-S) centers, to quinones in the respiratory chain. Couples the redox reaction to proton translocation (for every two electrons transferred, four hydrogen ions are translocated across the cytoplasmic membrane), and thus conserves the redox energy in a proton gradient.</text>
</comment>
<dbReference type="PROSITE" id="PS00641">
    <property type="entry name" value="COMPLEX1_75K_1"/>
    <property type="match status" value="1"/>
</dbReference>
<dbReference type="InterPro" id="IPR015405">
    <property type="entry name" value="NDUFS1-like_C"/>
</dbReference>
<comment type="cofactor">
    <cofactor evidence="10">
        <name>[2Fe-2S] cluster</name>
        <dbReference type="ChEBI" id="CHEBI:190135"/>
    </cofactor>
    <text evidence="10">Binds 1 [2Fe-2S] cluster per subunit.</text>
</comment>
<reference evidence="15" key="1">
    <citation type="submission" date="2023-08" db="EMBL/GenBank/DDBJ databases">
        <title>Rhodospirillaceae gen. nov., a novel taxon isolated from the Yangtze River Yuezi River estuary sludge.</title>
        <authorList>
            <person name="Ruan L."/>
        </authorList>
    </citation>
    <scope>NUCLEOTIDE SEQUENCE [LARGE SCALE GENOMIC DNA]</scope>
    <source>
        <strain evidence="15">R-7</strain>
    </source>
</reference>
<evidence type="ECO:0000256" key="8">
    <source>
        <dbReference type="ARBA" id="ARBA00023027"/>
    </source>
</evidence>
<dbReference type="InterPro" id="IPR010228">
    <property type="entry name" value="NADH_UbQ_OxRdtase_Gsu"/>
</dbReference>
<dbReference type="Gene3D" id="3.40.50.740">
    <property type="match status" value="2"/>
</dbReference>
<keyword evidence="3 10" id="KW-0004">4Fe-4S</keyword>
<feature type="domain" description="4Fe-4S Mo/W bis-MGD-type" evidence="12">
    <location>
        <begin position="215"/>
        <end position="271"/>
    </location>
</feature>
<keyword evidence="4 10" id="KW-0479">Metal-binding</keyword>
<organism evidence="14 15">
    <name type="scientific">Dongia sedimenti</name>
    <dbReference type="NCBI Taxonomy" id="3064282"/>
    <lineage>
        <taxon>Bacteria</taxon>
        <taxon>Pseudomonadati</taxon>
        <taxon>Pseudomonadota</taxon>
        <taxon>Alphaproteobacteria</taxon>
        <taxon>Rhodospirillales</taxon>
        <taxon>Dongiaceae</taxon>
        <taxon>Dongia</taxon>
    </lineage>
</organism>
<dbReference type="Pfam" id="PF13510">
    <property type="entry name" value="Fer2_4"/>
    <property type="match status" value="1"/>
</dbReference>
<dbReference type="InterPro" id="IPR019574">
    <property type="entry name" value="NADH_UbQ_OxRdtase_Gsu_4Fe4S-bd"/>
</dbReference>
<dbReference type="InterPro" id="IPR050123">
    <property type="entry name" value="Prok_molybdopt-oxidoreductase"/>
</dbReference>
<evidence type="ECO:0000256" key="6">
    <source>
        <dbReference type="ARBA" id="ARBA00023004"/>
    </source>
</evidence>
<evidence type="ECO:0000256" key="3">
    <source>
        <dbReference type="ARBA" id="ARBA00022485"/>
    </source>
</evidence>
<dbReference type="CDD" id="cd02773">
    <property type="entry name" value="MopB_Res-Cmplx1_Nad11"/>
    <property type="match status" value="1"/>
</dbReference>
<evidence type="ECO:0000256" key="9">
    <source>
        <dbReference type="ARBA" id="ARBA00047712"/>
    </source>
</evidence>
<dbReference type="InterPro" id="IPR036010">
    <property type="entry name" value="2Fe-2S_ferredoxin-like_sf"/>
</dbReference>
<dbReference type="RefSeq" id="WP_379955556.1">
    <property type="nucleotide sequence ID" value="NZ_JAUYVI010000003.1"/>
</dbReference>
<comment type="cofactor">
    <cofactor evidence="1 10">
        <name>[4Fe-4S] cluster</name>
        <dbReference type="ChEBI" id="CHEBI:49883"/>
    </cofactor>
</comment>
<dbReference type="Gene3D" id="3.40.228.10">
    <property type="entry name" value="Dimethylsulfoxide Reductase, domain 2"/>
    <property type="match status" value="1"/>
</dbReference>
<keyword evidence="5 10" id="KW-1278">Translocase</keyword>
<dbReference type="PROSITE" id="PS51085">
    <property type="entry name" value="2FE2S_FER_2"/>
    <property type="match status" value="1"/>
</dbReference>
<dbReference type="InterPro" id="IPR006656">
    <property type="entry name" value="Mopterin_OxRdtase"/>
</dbReference>
<dbReference type="Pfam" id="PF22117">
    <property type="entry name" value="Fer4_Nqo3"/>
    <property type="match status" value="1"/>
</dbReference>
<dbReference type="Pfam" id="PF10588">
    <property type="entry name" value="NADH-G_4Fe-4S_3"/>
    <property type="match status" value="1"/>
</dbReference>
<proteinExistence type="inferred from homology"/>
<dbReference type="InterPro" id="IPR054351">
    <property type="entry name" value="NADH_UbQ_OxRdtase_ferredoxin"/>
</dbReference>
<dbReference type="PROSITE" id="PS51257">
    <property type="entry name" value="PROKAR_LIPOPROTEIN"/>
    <property type="match status" value="1"/>
</dbReference>
<dbReference type="PROSITE" id="PS51839">
    <property type="entry name" value="4FE4S_HC3"/>
    <property type="match status" value="1"/>
</dbReference>
<keyword evidence="7 10" id="KW-0411">Iron-sulfur</keyword>
<evidence type="ECO:0000256" key="10">
    <source>
        <dbReference type="RuleBase" id="RU003525"/>
    </source>
</evidence>
<dbReference type="Pfam" id="PF09326">
    <property type="entry name" value="NADH_dhqG_C"/>
    <property type="match status" value="1"/>
</dbReference>
<dbReference type="EC" id="7.1.1.-" evidence="10"/>
<dbReference type="EMBL" id="JAUYVI010000003">
    <property type="protein sequence ID" value="MDQ7248113.1"/>
    <property type="molecule type" value="Genomic_DNA"/>
</dbReference>
<dbReference type="SUPFAM" id="SSF53706">
    <property type="entry name" value="Formate dehydrogenase/DMSO reductase, domains 1-3"/>
    <property type="match status" value="1"/>
</dbReference>
<name>A0ABU0YN83_9PROT</name>
<keyword evidence="15" id="KW-1185">Reference proteome</keyword>
<dbReference type="PROSITE" id="PS00643">
    <property type="entry name" value="COMPLEX1_75K_3"/>
    <property type="match status" value="1"/>
</dbReference>
<dbReference type="Pfam" id="PF00384">
    <property type="entry name" value="Molybdopterin"/>
    <property type="match status" value="1"/>
</dbReference>
<evidence type="ECO:0000256" key="5">
    <source>
        <dbReference type="ARBA" id="ARBA00022967"/>
    </source>
</evidence>
<dbReference type="Gene3D" id="3.30.70.20">
    <property type="match status" value="1"/>
</dbReference>
<dbReference type="SMART" id="SM00929">
    <property type="entry name" value="NADH-G_4Fe-4S_3"/>
    <property type="match status" value="1"/>
</dbReference>
<dbReference type="SUPFAM" id="SSF54292">
    <property type="entry name" value="2Fe-2S ferredoxin-like"/>
    <property type="match status" value="1"/>
</dbReference>
<comment type="catalytic activity">
    <reaction evidence="9 10">
        <text>a quinone + NADH + 5 H(+)(in) = a quinol + NAD(+) + 4 H(+)(out)</text>
        <dbReference type="Rhea" id="RHEA:57888"/>
        <dbReference type="ChEBI" id="CHEBI:15378"/>
        <dbReference type="ChEBI" id="CHEBI:24646"/>
        <dbReference type="ChEBI" id="CHEBI:57540"/>
        <dbReference type="ChEBI" id="CHEBI:57945"/>
        <dbReference type="ChEBI" id="CHEBI:132124"/>
    </reaction>
</comment>
<comment type="similarity">
    <text evidence="2 10">Belongs to the complex I 75 kDa subunit family.</text>
</comment>
<gene>
    <name evidence="14" type="primary">nuoG</name>
    <name evidence="14" type="ORF">Q8A70_10570</name>
</gene>
<dbReference type="PANTHER" id="PTHR43105:SF13">
    <property type="entry name" value="NADH-UBIQUINONE OXIDOREDUCTASE 75 KDA SUBUNIT, MITOCHONDRIAL"/>
    <property type="match status" value="1"/>
</dbReference>
<dbReference type="PANTHER" id="PTHR43105">
    <property type="entry name" value="RESPIRATORY NITRATE REDUCTASE"/>
    <property type="match status" value="1"/>
</dbReference>
<feature type="domain" description="2Fe-2S ferredoxin-type" evidence="11">
    <location>
        <begin position="2"/>
        <end position="78"/>
    </location>
</feature>
<evidence type="ECO:0000256" key="4">
    <source>
        <dbReference type="ARBA" id="ARBA00022723"/>
    </source>
</evidence>
<dbReference type="InterPro" id="IPR006963">
    <property type="entry name" value="Mopterin_OxRdtase_4Fe-4S_dom"/>
</dbReference>
<evidence type="ECO:0000256" key="1">
    <source>
        <dbReference type="ARBA" id="ARBA00001966"/>
    </source>
</evidence>
<dbReference type="Gene3D" id="3.10.20.740">
    <property type="match status" value="1"/>
</dbReference>
<keyword evidence="10" id="KW-0001">2Fe-2S</keyword>
<dbReference type="InterPro" id="IPR000283">
    <property type="entry name" value="NADH_UbQ_OxRdtase_75kDa_su_CS"/>
</dbReference>
<comment type="caution">
    <text evidence="14">The sequence shown here is derived from an EMBL/GenBank/DDBJ whole genome shotgun (WGS) entry which is preliminary data.</text>
</comment>
<evidence type="ECO:0000256" key="7">
    <source>
        <dbReference type="ARBA" id="ARBA00023014"/>
    </source>
</evidence>
<evidence type="ECO:0000256" key="2">
    <source>
        <dbReference type="ARBA" id="ARBA00005404"/>
    </source>
</evidence>
<evidence type="ECO:0000313" key="15">
    <source>
        <dbReference type="Proteomes" id="UP001230156"/>
    </source>
</evidence>
<evidence type="ECO:0000259" key="11">
    <source>
        <dbReference type="PROSITE" id="PS51085"/>
    </source>
</evidence>
<protein>
    <recommendedName>
        <fullName evidence="10">NADH-quinone oxidoreductase</fullName>
        <ecNumber evidence="10">7.1.1.-</ecNumber>
    </recommendedName>
</protein>
<dbReference type="Proteomes" id="UP001230156">
    <property type="component" value="Unassembled WGS sequence"/>
</dbReference>
<evidence type="ECO:0000259" key="12">
    <source>
        <dbReference type="PROSITE" id="PS51669"/>
    </source>
</evidence>
<accession>A0ABU0YN83</accession>
<dbReference type="NCBIfam" id="TIGR01973">
    <property type="entry name" value="NuoG"/>
    <property type="match status" value="1"/>
</dbReference>
<dbReference type="SUPFAM" id="SSF54862">
    <property type="entry name" value="4Fe-4S ferredoxins"/>
    <property type="match status" value="1"/>
</dbReference>
<keyword evidence="10" id="KW-0874">Quinone</keyword>
<dbReference type="Pfam" id="PF22151">
    <property type="entry name" value="Fer4_NDSU1"/>
    <property type="match status" value="1"/>
</dbReference>
<evidence type="ECO:0000259" key="13">
    <source>
        <dbReference type="PROSITE" id="PS51839"/>
    </source>
</evidence>
<evidence type="ECO:0000313" key="14">
    <source>
        <dbReference type="EMBL" id="MDQ7248113.1"/>
    </source>
</evidence>
<keyword evidence="6 10" id="KW-0408">Iron</keyword>
<keyword evidence="8 10" id="KW-0520">NAD</keyword>
<feature type="domain" description="4Fe-4S His(Cys)3-ligated-type" evidence="13">
    <location>
        <begin position="78"/>
        <end position="117"/>
    </location>
</feature>
<dbReference type="CDD" id="cd00207">
    <property type="entry name" value="fer2"/>
    <property type="match status" value="1"/>
</dbReference>
<dbReference type="PROSITE" id="PS00642">
    <property type="entry name" value="COMPLEX1_75K_2"/>
    <property type="match status" value="1"/>
</dbReference>
<dbReference type="PROSITE" id="PS51669">
    <property type="entry name" value="4FE4S_MOW_BIS_MGD"/>
    <property type="match status" value="1"/>
</dbReference>
<dbReference type="InterPro" id="IPR001041">
    <property type="entry name" value="2Fe-2S_ferredoxin-type"/>
</dbReference>